<gene>
    <name evidence="2" type="ORF">IFR04_005824</name>
</gene>
<feature type="region of interest" description="Disordered" evidence="1">
    <location>
        <begin position="433"/>
        <end position="457"/>
    </location>
</feature>
<accession>A0A8H7W861</accession>
<sequence length="629" mass="69841">MFLYDPGASIESQCHFVGLNNNEQSNSAPRPARTISDAESFTSQKASQPGSGLFKRPVVASPSSESTVSRVNSFKLARPTPNTPSEPFPKFAEFERDIDLIAVAQTTAPATTDNVITQLLQISDASDDTVHPLFKLPASVRRRMYGFCFPFESRKVTLSPSFATKAVFSEEYFASPWDIIELAAGGIKSFSMLRKDLMAYFWTEYHFHVTITEFSGPKFSPLSHIWLKQYLGLVQHITIEVDFTKFGCNQWKDAKKFGYNFVKTRGLLNEIVCGLGQRPAKSSIAELHLMCRRYAGFRPQSDTWVESTKDRYCPNDILNLCDSLIHLRGILQQCRVSGFPEAYSKELLNSIFRYGIIPPDYIIAEDDAWPFLPSRRPTLLLSEPRTSEPPTPTSMVSMEFGQLKLQHSRSFVEEMEDEMSWYLISPKSSNYALSPRLDTPTPAKLQKPDDGSKSPLEDHVQTYKALLPEMIISEPSIFDTTAPSASPATPATLLPPAAPDASPSSITSVTTPGNADISVTKAEPGLSVTTTATLLPRTPISKSQIPRAFTEPSPRTPNKMNELNEQDPAFIRTVNAMRSLDSANTRRHTMIASPKTPRNAGSAGTGKSTPMSKRRYMSFVNRLRGCDDG</sequence>
<dbReference type="AlphaFoldDB" id="A0A8H7W861"/>
<protein>
    <submittedName>
        <fullName evidence="2">Uncharacterized protein</fullName>
    </submittedName>
</protein>
<organism evidence="2 3">
    <name type="scientific">Cadophora malorum</name>
    <dbReference type="NCBI Taxonomy" id="108018"/>
    <lineage>
        <taxon>Eukaryota</taxon>
        <taxon>Fungi</taxon>
        <taxon>Dikarya</taxon>
        <taxon>Ascomycota</taxon>
        <taxon>Pezizomycotina</taxon>
        <taxon>Leotiomycetes</taxon>
        <taxon>Helotiales</taxon>
        <taxon>Ploettnerulaceae</taxon>
        <taxon>Cadophora</taxon>
    </lineage>
</organism>
<dbReference type="EMBL" id="JAFJYH010000072">
    <property type="protein sequence ID" value="KAG4421061.1"/>
    <property type="molecule type" value="Genomic_DNA"/>
</dbReference>
<proteinExistence type="predicted"/>
<feature type="region of interest" description="Disordered" evidence="1">
    <location>
        <begin position="21"/>
        <end position="59"/>
    </location>
</feature>
<feature type="compositionally biased region" description="Basic and acidic residues" evidence="1">
    <location>
        <begin position="446"/>
        <end position="457"/>
    </location>
</feature>
<reference evidence="2" key="1">
    <citation type="submission" date="2021-02" db="EMBL/GenBank/DDBJ databases">
        <title>Genome sequence Cadophora malorum strain M34.</title>
        <authorList>
            <person name="Stefanovic E."/>
            <person name="Vu D."/>
            <person name="Scully C."/>
            <person name="Dijksterhuis J."/>
            <person name="Roader J."/>
            <person name="Houbraken J."/>
        </authorList>
    </citation>
    <scope>NUCLEOTIDE SEQUENCE</scope>
    <source>
        <strain evidence="2">M34</strain>
    </source>
</reference>
<feature type="compositionally biased region" description="Polar residues" evidence="1">
    <location>
        <begin position="37"/>
        <end position="50"/>
    </location>
</feature>
<feature type="compositionally biased region" description="Low complexity" evidence="1">
    <location>
        <begin position="479"/>
        <end position="505"/>
    </location>
</feature>
<keyword evidence="3" id="KW-1185">Reference proteome</keyword>
<name>A0A8H7W861_9HELO</name>
<comment type="caution">
    <text evidence="2">The sequence shown here is derived from an EMBL/GenBank/DDBJ whole genome shotgun (WGS) entry which is preliminary data.</text>
</comment>
<evidence type="ECO:0000256" key="1">
    <source>
        <dbReference type="SAM" id="MobiDB-lite"/>
    </source>
</evidence>
<dbReference type="OrthoDB" id="4776573at2759"/>
<evidence type="ECO:0000313" key="2">
    <source>
        <dbReference type="EMBL" id="KAG4421061.1"/>
    </source>
</evidence>
<dbReference type="Proteomes" id="UP000664132">
    <property type="component" value="Unassembled WGS sequence"/>
</dbReference>
<feature type="region of interest" description="Disordered" evidence="1">
    <location>
        <begin position="592"/>
        <end position="612"/>
    </location>
</feature>
<feature type="region of interest" description="Disordered" evidence="1">
    <location>
        <begin position="479"/>
        <end position="512"/>
    </location>
</feature>
<evidence type="ECO:0000313" key="3">
    <source>
        <dbReference type="Proteomes" id="UP000664132"/>
    </source>
</evidence>